<dbReference type="EMBL" id="HBFS01024053">
    <property type="protein sequence ID" value="CAD8922847.1"/>
    <property type="molecule type" value="Transcribed_RNA"/>
</dbReference>
<dbReference type="NCBIfam" id="TIGR01930">
    <property type="entry name" value="AcCoA-C-Actrans"/>
    <property type="match status" value="1"/>
</dbReference>
<comment type="subcellular location">
    <subcellularLocation>
        <location evidence="1">Mitochondrion</location>
    </subcellularLocation>
</comment>
<evidence type="ECO:0000256" key="2">
    <source>
        <dbReference type="ARBA" id="ARBA00005005"/>
    </source>
</evidence>
<feature type="domain" description="Thiolase C-terminal" evidence="14">
    <location>
        <begin position="264"/>
        <end position="403"/>
    </location>
</feature>
<dbReference type="PROSITE" id="PS00737">
    <property type="entry name" value="THIOLASE_2"/>
    <property type="match status" value="1"/>
</dbReference>
<dbReference type="InterPro" id="IPR020616">
    <property type="entry name" value="Thiolase_N"/>
</dbReference>
<feature type="active site" description="Proton acceptor" evidence="11">
    <location>
        <position position="390"/>
    </location>
</feature>
<name>A0A7S1CLW5_9STRA</name>
<dbReference type="CDD" id="cd00751">
    <property type="entry name" value="thiolase"/>
    <property type="match status" value="1"/>
</dbReference>
<keyword evidence="7" id="KW-0443">Lipid metabolism</keyword>
<comment type="pathway">
    <text evidence="2">Lipid metabolism; fatty acid beta-oxidation.</text>
</comment>
<dbReference type="InterPro" id="IPR002155">
    <property type="entry name" value="Thiolase"/>
</dbReference>
<dbReference type="InterPro" id="IPR020613">
    <property type="entry name" value="Thiolase_CS"/>
</dbReference>
<dbReference type="InterPro" id="IPR020610">
    <property type="entry name" value="Thiolase_AS"/>
</dbReference>
<evidence type="ECO:0000256" key="7">
    <source>
        <dbReference type="ARBA" id="ARBA00023098"/>
    </source>
</evidence>
<keyword evidence="5 12" id="KW-0808">Transferase</keyword>
<feature type="domain" description="Thiolase N-terminal" evidence="13">
    <location>
        <begin position="3"/>
        <end position="256"/>
    </location>
</feature>
<evidence type="ECO:0000256" key="6">
    <source>
        <dbReference type="ARBA" id="ARBA00022832"/>
    </source>
</evidence>
<organism evidence="15">
    <name type="scientific">Bicosoecida sp. CB-2014</name>
    <dbReference type="NCBI Taxonomy" id="1486930"/>
    <lineage>
        <taxon>Eukaryota</taxon>
        <taxon>Sar</taxon>
        <taxon>Stramenopiles</taxon>
        <taxon>Bigyra</taxon>
        <taxon>Opalozoa</taxon>
        <taxon>Bicosoecida</taxon>
    </lineage>
</organism>
<evidence type="ECO:0000259" key="14">
    <source>
        <dbReference type="Pfam" id="PF02803"/>
    </source>
</evidence>
<feature type="active site" description="Proton acceptor" evidence="11">
    <location>
        <position position="360"/>
    </location>
</feature>
<reference evidence="15" key="1">
    <citation type="submission" date="2021-01" db="EMBL/GenBank/DDBJ databases">
        <authorList>
            <person name="Corre E."/>
            <person name="Pelletier E."/>
            <person name="Niang G."/>
            <person name="Scheremetjew M."/>
            <person name="Finn R."/>
            <person name="Kale V."/>
            <person name="Holt S."/>
            <person name="Cochrane G."/>
            <person name="Meng A."/>
            <person name="Brown T."/>
            <person name="Cohen L."/>
        </authorList>
    </citation>
    <scope>NUCLEOTIDE SEQUENCE</scope>
    <source>
        <strain evidence="15">Ms1</strain>
    </source>
</reference>
<feature type="active site" description="Acyl-thioester intermediate" evidence="11">
    <location>
        <position position="73"/>
    </location>
</feature>
<keyword evidence="8" id="KW-0496">Mitochondrion</keyword>
<dbReference type="SUPFAM" id="SSF53901">
    <property type="entry name" value="Thiolase-like"/>
    <property type="match status" value="2"/>
</dbReference>
<evidence type="ECO:0000313" key="15">
    <source>
        <dbReference type="EMBL" id="CAD8922847.1"/>
    </source>
</evidence>
<dbReference type="GO" id="GO:0006635">
    <property type="term" value="P:fatty acid beta-oxidation"/>
    <property type="evidence" value="ECO:0007669"/>
    <property type="project" value="TreeGrafter"/>
</dbReference>
<evidence type="ECO:0000256" key="3">
    <source>
        <dbReference type="ARBA" id="ARBA00010982"/>
    </source>
</evidence>
<dbReference type="PROSITE" id="PS00098">
    <property type="entry name" value="THIOLASE_1"/>
    <property type="match status" value="1"/>
</dbReference>
<dbReference type="Pfam" id="PF02803">
    <property type="entry name" value="Thiolase_C"/>
    <property type="match status" value="1"/>
</dbReference>
<evidence type="ECO:0000256" key="4">
    <source>
        <dbReference type="ARBA" id="ARBA00022490"/>
    </source>
</evidence>
<dbReference type="InterPro" id="IPR020615">
    <property type="entry name" value="Thiolase_acyl_enz_int_AS"/>
</dbReference>
<accession>A0A7S1CLW5</accession>
<evidence type="ECO:0000256" key="11">
    <source>
        <dbReference type="PIRSR" id="PIRSR000429-1"/>
    </source>
</evidence>
<keyword evidence="4" id="KW-0963">Cytoplasm</keyword>
<keyword evidence="6" id="KW-0276">Fatty acid metabolism</keyword>
<dbReference type="InterPro" id="IPR020617">
    <property type="entry name" value="Thiolase_C"/>
</dbReference>
<evidence type="ECO:0000256" key="9">
    <source>
        <dbReference type="ARBA" id="ARBA00023315"/>
    </source>
</evidence>
<evidence type="ECO:0000256" key="5">
    <source>
        <dbReference type="ARBA" id="ARBA00022679"/>
    </source>
</evidence>
<dbReference type="PROSITE" id="PS00099">
    <property type="entry name" value="THIOLASE_3"/>
    <property type="match status" value="1"/>
</dbReference>
<evidence type="ECO:0000256" key="10">
    <source>
        <dbReference type="ARBA" id="ARBA00024073"/>
    </source>
</evidence>
<protein>
    <recommendedName>
        <fullName evidence="10">acetyl-CoA C-acyltransferase</fullName>
        <ecNumber evidence="10">2.3.1.16</ecNumber>
    </recommendedName>
</protein>
<evidence type="ECO:0000259" key="13">
    <source>
        <dbReference type="Pfam" id="PF00108"/>
    </source>
</evidence>
<evidence type="ECO:0000256" key="1">
    <source>
        <dbReference type="ARBA" id="ARBA00004173"/>
    </source>
</evidence>
<dbReference type="FunFam" id="3.40.47.10:FF:000011">
    <property type="entry name" value="3-ketoacyl-CoA thiolase"/>
    <property type="match status" value="1"/>
</dbReference>
<dbReference type="GO" id="GO:0005739">
    <property type="term" value="C:mitochondrion"/>
    <property type="evidence" value="ECO:0007669"/>
    <property type="project" value="UniProtKB-SubCell"/>
</dbReference>
<comment type="similarity">
    <text evidence="3 12">Belongs to the thiolase-like superfamily. Thiolase family.</text>
</comment>
<gene>
    <name evidence="15" type="ORF">BSP0115_LOCUS16110</name>
</gene>
<evidence type="ECO:0000256" key="12">
    <source>
        <dbReference type="RuleBase" id="RU003557"/>
    </source>
</evidence>
<dbReference type="GO" id="GO:0003985">
    <property type="term" value="F:acetyl-CoA C-acetyltransferase activity"/>
    <property type="evidence" value="ECO:0007669"/>
    <property type="project" value="TreeGrafter"/>
</dbReference>
<dbReference type="PANTHER" id="PTHR18919:SF153">
    <property type="entry name" value="TRIFUNCTIONAL ENZYME SUBUNIT BETA, MITOCHONDRIAL"/>
    <property type="match status" value="1"/>
</dbReference>
<dbReference type="PIRSF" id="PIRSF000429">
    <property type="entry name" value="Ac-CoA_Ac_transf"/>
    <property type="match status" value="1"/>
</dbReference>
<dbReference type="Gene3D" id="3.40.47.10">
    <property type="match status" value="1"/>
</dbReference>
<evidence type="ECO:0000256" key="8">
    <source>
        <dbReference type="ARBA" id="ARBA00023128"/>
    </source>
</evidence>
<dbReference type="PANTHER" id="PTHR18919">
    <property type="entry name" value="ACETYL-COA C-ACYLTRANSFERASE"/>
    <property type="match status" value="1"/>
</dbReference>
<keyword evidence="9 12" id="KW-0012">Acyltransferase</keyword>
<dbReference type="InterPro" id="IPR016039">
    <property type="entry name" value="Thiolase-like"/>
</dbReference>
<dbReference type="EC" id="2.3.1.16" evidence="10"/>
<proteinExistence type="inferred from homology"/>
<dbReference type="Pfam" id="PF00108">
    <property type="entry name" value="Thiolase_N"/>
    <property type="match status" value="1"/>
</dbReference>
<sequence length="426" mass="44421">MSGTIYKDLIAQDLGRMAIKGLLTKTAVDPAAIDYVTYGTVIQEVRTSNIARESALAAGIPDKVPAHTVTLACISSNVALSTAAEKILTGQASSVVAGGAETMSDVPIRFSRPMRERLIKASKLKSPKQALPLLKGFKLGWLAPEAPAIAEFSTGEVMGHSSDRLAAKFGVTREEQDKFALRSHQNAAKAHKEGLLDDEIIPYNGDRMDNGIKGESTYEKLASLKPAFIRPHGTHTAANASFLTDGASAALVMDEEAALAQGFTPKAVLRDWTFVSQDPGEELLLGPAYAMYKLLGKNGLTLADIDVFELHEAFAGQVLANLVAVGSDKFATESAGAAAALGAVPFEKLNTLGGSLSIGHPFGATGTRLVTTTANRLIREEGTLGLVAACAAGGQGVAMLIERWAPKAAAGKAAPKAEGAKAKATA</sequence>
<dbReference type="AlphaFoldDB" id="A0A7S1CLW5"/>